<dbReference type="Gramene" id="OMO60092">
    <property type="protein sequence ID" value="OMO60092"/>
    <property type="gene ID" value="CCACVL1_24407"/>
</dbReference>
<evidence type="ECO:0000313" key="1">
    <source>
        <dbReference type="EMBL" id="OMO60092.1"/>
    </source>
</evidence>
<sequence>MAETDDDDTFFLGEDGLIHCPTRVQVRMAIPNDDDDEVSGNALPLVSRDFCNAMANGAAPTYMKASTTKMVPRF</sequence>
<protein>
    <submittedName>
        <fullName evidence="1">Uncharacterized protein</fullName>
    </submittedName>
</protein>
<dbReference type="Proteomes" id="UP000188268">
    <property type="component" value="Unassembled WGS sequence"/>
</dbReference>
<comment type="caution">
    <text evidence="1">The sequence shown here is derived from an EMBL/GenBank/DDBJ whole genome shotgun (WGS) entry which is preliminary data.</text>
</comment>
<reference evidence="1 2" key="1">
    <citation type="submission" date="2013-09" db="EMBL/GenBank/DDBJ databases">
        <title>Corchorus capsularis genome sequencing.</title>
        <authorList>
            <person name="Alam M."/>
            <person name="Haque M.S."/>
            <person name="Islam M.S."/>
            <person name="Emdad E.M."/>
            <person name="Islam M.M."/>
            <person name="Ahmed B."/>
            <person name="Halim A."/>
            <person name="Hossen Q.M.M."/>
            <person name="Hossain M.Z."/>
            <person name="Ahmed R."/>
            <person name="Khan M.M."/>
            <person name="Islam R."/>
            <person name="Rashid M.M."/>
            <person name="Khan S.A."/>
            <person name="Rahman M.S."/>
            <person name="Alam M."/>
        </authorList>
    </citation>
    <scope>NUCLEOTIDE SEQUENCE [LARGE SCALE GENOMIC DNA]</scope>
    <source>
        <strain evidence="2">cv. CVL-1</strain>
        <tissue evidence="1">Whole seedling</tissue>
    </source>
</reference>
<dbReference type="AlphaFoldDB" id="A0A1R3GPU0"/>
<gene>
    <name evidence="1" type="ORF">CCACVL1_24407</name>
</gene>
<evidence type="ECO:0000313" key="2">
    <source>
        <dbReference type="Proteomes" id="UP000188268"/>
    </source>
</evidence>
<name>A0A1R3GPU0_COCAP</name>
<proteinExistence type="predicted"/>
<dbReference type="EMBL" id="AWWV01013770">
    <property type="protein sequence ID" value="OMO60092.1"/>
    <property type="molecule type" value="Genomic_DNA"/>
</dbReference>
<accession>A0A1R3GPU0</accession>
<organism evidence="1 2">
    <name type="scientific">Corchorus capsularis</name>
    <name type="common">Jute</name>
    <dbReference type="NCBI Taxonomy" id="210143"/>
    <lineage>
        <taxon>Eukaryota</taxon>
        <taxon>Viridiplantae</taxon>
        <taxon>Streptophyta</taxon>
        <taxon>Embryophyta</taxon>
        <taxon>Tracheophyta</taxon>
        <taxon>Spermatophyta</taxon>
        <taxon>Magnoliopsida</taxon>
        <taxon>eudicotyledons</taxon>
        <taxon>Gunneridae</taxon>
        <taxon>Pentapetalae</taxon>
        <taxon>rosids</taxon>
        <taxon>malvids</taxon>
        <taxon>Malvales</taxon>
        <taxon>Malvaceae</taxon>
        <taxon>Grewioideae</taxon>
        <taxon>Apeibeae</taxon>
        <taxon>Corchorus</taxon>
    </lineage>
</organism>
<keyword evidence="2" id="KW-1185">Reference proteome</keyword>